<comment type="caution">
    <text evidence="6">The sequence shown here is derived from an EMBL/GenBank/DDBJ whole genome shotgun (WGS) entry which is preliminary data.</text>
</comment>
<feature type="compositionally biased region" description="Basic and acidic residues" evidence="3">
    <location>
        <begin position="638"/>
        <end position="649"/>
    </location>
</feature>
<dbReference type="Proteomes" id="UP001292094">
    <property type="component" value="Unassembled WGS sequence"/>
</dbReference>
<feature type="compositionally biased region" description="Low complexity" evidence="3">
    <location>
        <begin position="627"/>
        <end position="637"/>
    </location>
</feature>
<dbReference type="SUPFAM" id="SSF53474">
    <property type="entry name" value="alpha/beta-Hydrolases"/>
    <property type="match status" value="1"/>
</dbReference>
<evidence type="ECO:0000313" key="6">
    <source>
        <dbReference type="EMBL" id="KAK4292949.1"/>
    </source>
</evidence>
<dbReference type="Gene3D" id="3.40.50.1820">
    <property type="entry name" value="alpha/beta hydrolase"/>
    <property type="match status" value="1"/>
</dbReference>
<name>A0AAE1NPK3_9EUCA</name>
<organism evidence="6 7">
    <name type="scientific">Petrolisthes manimaculis</name>
    <dbReference type="NCBI Taxonomy" id="1843537"/>
    <lineage>
        <taxon>Eukaryota</taxon>
        <taxon>Metazoa</taxon>
        <taxon>Ecdysozoa</taxon>
        <taxon>Arthropoda</taxon>
        <taxon>Crustacea</taxon>
        <taxon>Multicrustacea</taxon>
        <taxon>Malacostraca</taxon>
        <taxon>Eumalacostraca</taxon>
        <taxon>Eucarida</taxon>
        <taxon>Decapoda</taxon>
        <taxon>Pleocyemata</taxon>
        <taxon>Anomura</taxon>
        <taxon>Galatheoidea</taxon>
        <taxon>Porcellanidae</taxon>
        <taxon>Petrolisthes</taxon>
    </lineage>
</organism>
<dbReference type="InterPro" id="IPR029058">
    <property type="entry name" value="AB_hydrolase_fold"/>
</dbReference>
<evidence type="ECO:0000259" key="5">
    <source>
        <dbReference type="Pfam" id="PF00135"/>
    </source>
</evidence>
<comment type="similarity">
    <text evidence="1">Belongs to the type-B carboxylesterase/lipase family.</text>
</comment>
<keyword evidence="4" id="KW-0472">Membrane</keyword>
<accession>A0AAE1NPK3</accession>
<keyword evidence="4" id="KW-0812">Transmembrane</keyword>
<dbReference type="PANTHER" id="PTHR43903">
    <property type="entry name" value="NEUROLIGIN"/>
    <property type="match status" value="1"/>
</dbReference>
<dbReference type="AlphaFoldDB" id="A0AAE1NPK3"/>
<protein>
    <recommendedName>
        <fullName evidence="5">Carboxylesterase type B domain-containing protein</fullName>
    </recommendedName>
</protein>
<evidence type="ECO:0000256" key="2">
    <source>
        <dbReference type="ARBA" id="ARBA00023180"/>
    </source>
</evidence>
<feature type="region of interest" description="Disordered" evidence="3">
    <location>
        <begin position="529"/>
        <end position="571"/>
    </location>
</feature>
<feature type="compositionally biased region" description="Polar residues" evidence="3">
    <location>
        <begin position="610"/>
        <end position="626"/>
    </location>
</feature>
<proteinExistence type="inferred from homology"/>
<dbReference type="EMBL" id="JAWZYT010004673">
    <property type="protein sequence ID" value="KAK4292949.1"/>
    <property type="molecule type" value="Genomic_DNA"/>
</dbReference>
<dbReference type="Pfam" id="PF00135">
    <property type="entry name" value="COesterase"/>
    <property type="match status" value="1"/>
</dbReference>
<dbReference type="InterPro" id="IPR051093">
    <property type="entry name" value="Neuroligin/BSAL"/>
</dbReference>
<sequence>MDQIAALHWLKENIAQFGGNPDKVTIFGHGTGAACINFLMTSKAVPKGKLFHRAILMSGSSLAPWSLVNDPMKYTRQLSAAVNCSHTPLGDQLKKCLRTKSLHSIMTAQVEVPEYYYAFGPTVDGVVIDTDFDTDRQSYINRLASYDLIFGVTPSDAFFTFNDEDIRFGFETDKRNKILRTFIRNTYNYHLTEIMATVVNEYTDWERTVRHPISTREETLALLSDALYAAPVMHSGNLHALASRATFLYVFDHQTRNGDFEHQRLGCVHGEELPYVWGAPLVDSLAHFPYNYTQVEIKLSEIVLTYWTNFARTGNPSEPASGATDRVAEKGRGRIPDWPAFDTMHRKYIDIDVKPRMKAHYRSHQLSFWLQLVPQLHQAGRDAPDDHHQLENHNDWDSYNGFVRSQPVTRVILPPETTTVATTTRQYNVSAVLQSTPASPDTSNGTGRHASLSDGFAAYSTALSVTIAIGCSLLILNVLIFAGVYYQRDKSRMEAKKVAENGGLLPAHSISGDVHTPSTPSLSVKAEVASRMGSSGMKPPPSTPMSQTTHLPPPEFADYPNQTPHYGTAHGVSHLHTLPRKTITCESQPGGGTSLTLSVPRAPPPPQIPCQGTESQPLLKQTSFSVTSQHTSTPSKSPTKDSHAGELRV</sequence>
<evidence type="ECO:0000256" key="4">
    <source>
        <dbReference type="SAM" id="Phobius"/>
    </source>
</evidence>
<feature type="region of interest" description="Disordered" evidence="3">
    <location>
        <begin position="583"/>
        <end position="649"/>
    </location>
</feature>
<feature type="domain" description="Carboxylesterase type B" evidence="5">
    <location>
        <begin position="1"/>
        <end position="369"/>
    </location>
</feature>
<evidence type="ECO:0000256" key="1">
    <source>
        <dbReference type="ARBA" id="ARBA00005964"/>
    </source>
</evidence>
<evidence type="ECO:0000313" key="7">
    <source>
        <dbReference type="Proteomes" id="UP001292094"/>
    </source>
</evidence>
<dbReference type="InterPro" id="IPR002018">
    <property type="entry name" value="CarbesteraseB"/>
</dbReference>
<gene>
    <name evidence="6" type="ORF">Pmani_034313</name>
</gene>
<reference evidence="6" key="1">
    <citation type="submission" date="2023-11" db="EMBL/GenBank/DDBJ databases">
        <title>Genome assemblies of two species of porcelain crab, Petrolisthes cinctipes and Petrolisthes manimaculis (Anomura: Porcellanidae).</title>
        <authorList>
            <person name="Angst P."/>
        </authorList>
    </citation>
    <scope>NUCLEOTIDE SEQUENCE</scope>
    <source>
        <strain evidence="6">PB745_02</strain>
        <tissue evidence="6">Gill</tissue>
    </source>
</reference>
<evidence type="ECO:0000256" key="3">
    <source>
        <dbReference type="SAM" id="MobiDB-lite"/>
    </source>
</evidence>
<keyword evidence="2" id="KW-0325">Glycoprotein</keyword>
<keyword evidence="7" id="KW-1185">Reference proteome</keyword>
<feature type="transmembrane region" description="Helical" evidence="4">
    <location>
        <begin position="456"/>
        <end position="486"/>
    </location>
</feature>
<keyword evidence="4" id="KW-1133">Transmembrane helix</keyword>